<dbReference type="PANTHER" id="PTHR45700:SF2">
    <property type="entry name" value="UBIQUITIN-PROTEIN LIGASE E3C"/>
    <property type="match status" value="1"/>
</dbReference>
<evidence type="ECO:0000313" key="7">
    <source>
        <dbReference type="Proteomes" id="UP000677054"/>
    </source>
</evidence>
<keyword evidence="3" id="KW-0808">Transferase</keyword>
<evidence type="ECO:0000256" key="5">
    <source>
        <dbReference type="SAM" id="MobiDB-lite"/>
    </source>
</evidence>
<keyword evidence="4" id="KW-0175">Coiled coil</keyword>
<comment type="catalytic activity">
    <reaction evidence="1">
        <text>S-ubiquitinyl-[E2 ubiquitin-conjugating enzyme]-L-cysteine + [acceptor protein]-L-lysine = [E2 ubiquitin-conjugating enzyme]-L-cysteine + N(6)-ubiquitinyl-[acceptor protein]-L-lysine.</text>
        <dbReference type="EC" id="2.3.2.26"/>
    </reaction>
</comment>
<dbReference type="GO" id="GO:0006511">
    <property type="term" value="P:ubiquitin-dependent protein catabolic process"/>
    <property type="evidence" value="ECO:0007669"/>
    <property type="project" value="TreeGrafter"/>
</dbReference>
<dbReference type="EMBL" id="CAJPEV010003361">
    <property type="protein sequence ID" value="CAG0899585.1"/>
    <property type="molecule type" value="Genomic_DNA"/>
</dbReference>
<dbReference type="InterPro" id="IPR044611">
    <property type="entry name" value="E3A/B/C-like"/>
</dbReference>
<keyword evidence="7" id="KW-1185">Reference proteome</keyword>
<gene>
    <name evidence="6" type="ORF">DSTB1V02_LOCUS10971</name>
</gene>
<dbReference type="PANTHER" id="PTHR45700">
    <property type="entry name" value="UBIQUITIN-PROTEIN LIGASE E3C"/>
    <property type="match status" value="1"/>
</dbReference>
<protein>
    <recommendedName>
        <fullName evidence="2">HECT-type E3 ubiquitin transferase</fullName>
        <ecNumber evidence="2">2.3.2.26</ecNumber>
    </recommendedName>
</protein>
<dbReference type="GO" id="GO:0061630">
    <property type="term" value="F:ubiquitin protein ligase activity"/>
    <property type="evidence" value="ECO:0007669"/>
    <property type="project" value="UniProtKB-EC"/>
</dbReference>
<dbReference type="Proteomes" id="UP000677054">
    <property type="component" value="Unassembled WGS sequence"/>
</dbReference>
<dbReference type="PROSITE" id="PS50096">
    <property type="entry name" value="IQ"/>
    <property type="match status" value="1"/>
</dbReference>
<feature type="compositionally biased region" description="Basic and acidic residues" evidence="5">
    <location>
        <begin position="20"/>
        <end position="29"/>
    </location>
</feature>
<organism evidence="6">
    <name type="scientific">Darwinula stevensoni</name>
    <dbReference type="NCBI Taxonomy" id="69355"/>
    <lineage>
        <taxon>Eukaryota</taxon>
        <taxon>Metazoa</taxon>
        <taxon>Ecdysozoa</taxon>
        <taxon>Arthropoda</taxon>
        <taxon>Crustacea</taxon>
        <taxon>Oligostraca</taxon>
        <taxon>Ostracoda</taxon>
        <taxon>Podocopa</taxon>
        <taxon>Podocopida</taxon>
        <taxon>Darwinulocopina</taxon>
        <taxon>Darwinuloidea</taxon>
        <taxon>Darwinulidae</taxon>
        <taxon>Darwinula</taxon>
    </lineage>
</organism>
<dbReference type="EC" id="2.3.2.26" evidence="2"/>
<evidence type="ECO:0000313" key="6">
    <source>
        <dbReference type="EMBL" id="CAD7251204.1"/>
    </source>
</evidence>
<evidence type="ECO:0000256" key="4">
    <source>
        <dbReference type="SAM" id="Coils"/>
    </source>
</evidence>
<evidence type="ECO:0000256" key="2">
    <source>
        <dbReference type="ARBA" id="ARBA00012485"/>
    </source>
</evidence>
<sequence>MYSFEGDFRRHPVQSYRGASKKESRDDIVRKAQEERRKRELERKKEECALRIEAFVRGCLARKRIYRDLRSRFDELQKEVAAESGRGLTQKEEVFLTLVQWLVYFFRQQTDQKRLDWLASFLMKNQKQISSWRQENPAVWRRKLQWILHLSLRHLSQTGNHFLPLRLLEIFTQNESNAKELFFFLIKRGYYTDLRRLLDQRVPPVIDASPNPPTPLADCIYDLMVRPLALIKDSAIDSPFTLSCLGALNGQVLSTPYSEQVELFLLPALRQRTPNFPFKELLAFLSRPEASLEVPWTLYSILYLGMRHLHWTDDPSSMAYLQVLSRLMREFPCRSFLQMHYGSDEPSSDGEDEESTMEVDFSTDQHSSLEAQCLEMLNNPEQVKEIVLTVVRLPNPVTFHVASIAYGLLCYHSNAMHEYRLLQTLALQPLFLQKLWRHLHDGKSSASSSPNFYSQLKQLSSGINLNAEDSDGLIPLLASFPASLSILFLLLNDEELFGSPVKVKFSKLTIVTRSLIAFDEDRFGMFFGF</sequence>
<feature type="region of interest" description="Disordered" evidence="5">
    <location>
        <begin position="1"/>
        <end position="29"/>
    </location>
</feature>
<evidence type="ECO:0000256" key="1">
    <source>
        <dbReference type="ARBA" id="ARBA00000885"/>
    </source>
</evidence>
<dbReference type="OrthoDB" id="8068875at2759"/>
<evidence type="ECO:0000256" key="3">
    <source>
        <dbReference type="ARBA" id="ARBA00022679"/>
    </source>
</evidence>
<reference evidence="6" key="1">
    <citation type="submission" date="2020-11" db="EMBL/GenBank/DDBJ databases">
        <authorList>
            <person name="Tran Van P."/>
        </authorList>
    </citation>
    <scope>NUCLEOTIDE SEQUENCE</scope>
</reference>
<dbReference type="EMBL" id="LR902878">
    <property type="protein sequence ID" value="CAD7251204.1"/>
    <property type="molecule type" value="Genomic_DNA"/>
</dbReference>
<feature type="coiled-coil region" evidence="4">
    <location>
        <begin position="29"/>
        <end position="86"/>
    </location>
</feature>
<proteinExistence type="predicted"/>
<feature type="compositionally biased region" description="Basic and acidic residues" evidence="5">
    <location>
        <begin position="1"/>
        <end position="10"/>
    </location>
</feature>
<name>A0A7R9FQE5_9CRUS</name>
<accession>A0A7R9FQE5</accession>
<dbReference type="AlphaFoldDB" id="A0A7R9FQE5"/>
<dbReference type="GO" id="GO:0000209">
    <property type="term" value="P:protein polyubiquitination"/>
    <property type="evidence" value="ECO:0007669"/>
    <property type="project" value="InterPro"/>
</dbReference>